<evidence type="ECO:0000259" key="10">
    <source>
        <dbReference type="Pfam" id="PF03061"/>
    </source>
</evidence>
<evidence type="ECO:0000259" key="11">
    <source>
        <dbReference type="Pfam" id="PF08220"/>
    </source>
</evidence>
<evidence type="ECO:0000256" key="4">
    <source>
        <dbReference type="ARBA" id="ARBA00023015"/>
    </source>
</evidence>
<dbReference type="Pfam" id="PF03061">
    <property type="entry name" value="4HBT"/>
    <property type="match status" value="1"/>
</dbReference>
<evidence type="ECO:0000313" key="12">
    <source>
        <dbReference type="EMBL" id="MFC0214298.1"/>
    </source>
</evidence>
<dbReference type="PIRSF" id="PIRSF037733">
    <property type="entry name" value="Transcription_factor_FapR"/>
    <property type="match status" value="1"/>
</dbReference>
<evidence type="ECO:0000256" key="8">
    <source>
        <dbReference type="ARBA" id="ARBA00023163"/>
    </source>
</evidence>
<sequence length="197" mass="22491">MEKLPKRERQQQLLAAIDRNPFVTDEELMRTFGVSIQTVRLDRLELGIPELRERIKSMAEKSYDQVRTLPLHEIIGDIIDLQLDKSGISIFEIREEHVFSRNKIARGHHIFAQANSLAVAVINDEVALTASADIRFLRAVRLGEKCIAKAYVRSLSRGKAKVEVLTMIGDETVFQGQFLIFHSRKDLRSKNEGGHQE</sequence>
<dbReference type="InterPro" id="IPR017275">
    <property type="entry name" value="Transcription_factor_FapR"/>
</dbReference>
<protein>
    <recommendedName>
        <fullName evidence="9">Transcription factor FapR</fullName>
    </recommendedName>
    <alternativeName>
        <fullName evidence="9">Fatty acid and phospholipid biosynthesis regulator</fullName>
    </alternativeName>
</protein>
<comment type="similarity">
    <text evidence="9">Belongs to the FapR family.</text>
</comment>
<evidence type="ECO:0000256" key="7">
    <source>
        <dbReference type="ARBA" id="ARBA00023160"/>
    </source>
</evidence>
<dbReference type="HAMAP" id="MF_01814">
    <property type="entry name" value="Transcrip_fact_FapR"/>
    <property type="match status" value="1"/>
</dbReference>
<dbReference type="Pfam" id="PF08220">
    <property type="entry name" value="HTH_DeoR"/>
    <property type="match status" value="1"/>
</dbReference>
<feature type="domain" description="Thioesterase" evidence="10">
    <location>
        <begin position="116"/>
        <end position="168"/>
    </location>
</feature>
<evidence type="ECO:0000256" key="6">
    <source>
        <dbReference type="ARBA" id="ARBA00023125"/>
    </source>
</evidence>
<evidence type="ECO:0000256" key="3">
    <source>
        <dbReference type="ARBA" id="ARBA00022832"/>
    </source>
</evidence>
<keyword evidence="4 9" id="KW-0805">Transcription regulation</keyword>
<keyword evidence="13" id="KW-1185">Reference proteome</keyword>
<evidence type="ECO:0000256" key="9">
    <source>
        <dbReference type="HAMAP-Rule" id="MF_01814"/>
    </source>
</evidence>
<comment type="caution">
    <text evidence="12">The sequence shown here is derived from an EMBL/GenBank/DDBJ whole genome shotgun (WGS) entry which is preliminary data.</text>
</comment>
<reference evidence="12 13" key="1">
    <citation type="submission" date="2024-09" db="EMBL/GenBank/DDBJ databases">
        <authorList>
            <person name="Sun Q."/>
            <person name="Mori K."/>
        </authorList>
    </citation>
    <scope>NUCLEOTIDE SEQUENCE [LARGE SCALE GENOMIC DNA]</scope>
    <source>
        <strain evidence="12 13">CCM 7759</strain>
    </source>
</reference>
<dbReference type="InterPro" id="IPR036388">
    <property type="entry name" value="WH-like_DNA-bd_sf"/>
</dbReference>
<feature type="domain" description="HTH deoR-type" evidence="11">
    <location>
        <begin position="9"/>
        <end position="42"/>
    </location>
</feature>
<comment type="function">
    <text evidence="9">Transcriptional factor involved in regulation of membrane lipid biosynthesis by repressing genes involved in fatty acid and phospholipid metabolism.</text>
</comment>
<keyword evidence="3 9" id="KW-0276">Fatty acid metabolism</keyword>
<dbReference type="NCBIfam" id="NF003359">
    <property type="entry name" value="PRK04424.1"/>
    <property type="match status" value="1"/>
</dbReference>
<keyword evidence="8 9" id="KW-0804">Transcription</keyword>
<dbReference type="InterPro" id="IPR001034">
    <property type="entry name" value="DeoR_HTH"/>
</dbReference>
<dbReference type="CDD" id="cd03440">
    <property type="entry name" value="hot_dog"/>
    <property type="match status" value="1"/>
</dbReference>
<proteinExistence type="inferred from homology"/>
<keyword evidence="2 9" id="KW-0444">Lipid biosynthesis</keyword>
<keyword evidence="5 9" id="KW-0443">Lipid metabolism</keyword>
<accession>A0ABV6DNS9</accession>
<dbReference type="InterPro" id="IPR036390">
    <property type="entry name" value="WH_DNA-bd_sf"/>
</dbReference>
<dbReference type="Gene3D" id="3.10.129.10">
    <property type="entry name" value="Hotdog Thioesterase"/>
    <property type="match status" value="1"/>
</dbReference>
<gene>
    <name evidence="9 12" type="primary">fapR</name>
    <name evidence="12" type="ORF">ACFFK0_17855</name>
</gene>
<name>A0ABV6DNS9_9BACL</name>
<dbReference type="EMBL" id="JBHLWN010000071">
    <property type="protein sequence ID" value="MFC0214298.1"/>
    <property type="molecule type" value="Genomic_DNA"/>
</dbReference>
<keyword evidence="6 9" id="KW-0238">DNA-binding</keyword>
<dbReference type="Gene3D" id="1.10.10.10">
    <property type="entry name" value="Winged helix-like DNA-binding domain superfamily/Winged helix DNA-binding domain"/>
    <property type="match status" value="1"/>
</dbReference>
<dbReference type="SUPFAM" id="SSF46785">
    <property type="entry name" value="Winged helix' DNA-binding domain"/>
    <property type="match status" value="1"/>
</dbReference>
<keyword evidence="1 9" id="KW-0678">Repressor</keyword>
<dbReference type="Proteomes" id="UP001589776">
    <property type="component" value="Unassembled WGS sequence"/>
</dbReference>
<evidence type="ECO:0000256" key="5">
    <source>
        <dbReference type="ARBA" id="ARBA00023098"/>
    </source>
</evidence>
<keyword evidence="7 9" id="KW-0275">Fatty acid biosynthesis</keyword>
<evidence type="ECO:0000256" key="1">
    <source>
        <dbReference type="ARBA" id="ARBA00022491"/>
    </source>
</evidence>
<evidence type="ECO:0000256" key="2">
    <source>
        <dbReference type="ARBA" id="ARBA00022516"/>
    </source>
</evidence>
<dbReference type="SUPFAM" id="SSF54637">
    <property type="entry name" value="Thioesterase/thiol ester dehydrase-isomerase"/>
    <property type="match status" value="1"/>
</dbReference>
<dbReference type="InterPro" id="IPR006683">
    <property type="entry name" value="Thioestr_dom"/>
</dbReference>
<dbReference type="RefSeq" id="WP_377471657.1">
    <property type="nucleotide sequence ID" value="NZ_JBHLWN010000071.1"/>
</dbReference>
<organism evidence="12 13">
    <name type="scientific">Paenibacillus chartarius</name>
    <dbReference type="NCBI Taxonomy" id="747481"/>
    <lineage>
        <taxon>Bacteria</taxon>
        <taxon>Bacillati</taxon>
        <taxon>Bacillota</taxon>
        <taxon>Bacilli</taxon>
        <taxon>Bacillales</taxon>
        <taxon>Paenibacillaceae</taxon>
        <taxon>Paenibacillus</taxon>
    </lineage>
</organism>
<dbReference type="InterPro" id="IPR029069">
    <property type="entry name" value="HotDog_dom_sf"/>
</dbReference>
<evidence type="ECO:0000313" key="13">
    <source>
        <dbReference type="Proteomes" id="UP001589776"/>
    </source>
</evidence>